<evidence type="ECO:0000256" key="3">
    <source>
        <dbReference type="ARBA" id="ARBA00012417"/>
    </source>
</evidence>
<dbReference type="OrthoDB" id="9803237at2"/>
<evidence type="ECO:0000256" key="5">
    <source>
        <dbReference type="ARBA" id="ARBA00022679"/>
    </source>
</evidence>
<dbReference type="Gene3D" id="1.10.10.1600">
    <property type="entry name" value="Bacterial DNA polymerase III alpha subunit, thumb domain"/>
    <property type="match status" value="1"/>
</dbReference>
<dbReference type="Pfam" id="PF17657">
    <property type="entry name" value="DNA_pol3_finger"/>
    <property type="match status" value="1"/>
</dbReference>
<dbReference type="RefSeq" id="WP_160916222.1">
    <property type="nucleotide sequence ID" value="NZ_WMFA01000011.1"/>
</dbReference>
<comment type="function">
    <text evidence="9">DNA polymerase III is a complex, multichain enzyme responsible for most of the replicative synthesis in bacteria. This DNA polymerase also exhibits 3' to 5' exonuclease activity. The alpha chain is the DNA polymerase.</text>
</comment>
<dbReference type="InterPro" id="IPR004805">
    <property type="entry name" value="DnaE2/DnaE/PolC"/>
</dbReference>
<dbReference type="PANTHER" id="PTHR32294">
    <property type="entry name" value="DNA POLYMERASE III SUBUNIT ALPHA"/>
    <property type="match status" value="1"/>
</dbReference>
<evidence type="ECO:0000256" key="6">
    <source>
        <dbReference type="ARBA" id="ARBA00022695"/>
    </source>
</evidence>
<comment type="similarity">
    <text evidence="2">Belongs to the DNA polymerase type-C family. DnaE subfamily.</text>
</comment>
<evidence type="ECO:0000313" key="12">
    <source>
        <dbReference type="EMBL" id="MYL72625.1"/>
    </source>
</evidence>
<dbReference type="Pfam" id="PF14579">
    <property type="entry name" value="HHH_6"/>
    <property type="match status" value="1"/>
</dbReference>
<keyword evidence="7" id="KW-0235">DNA replication</keyword>
<dbReference type="NCBIfam" id="TIGR00594">
    <property type="entry name" value="polc"/>
    <property type="match status" value="1"/>
</dbReference>
<dbReference type="CDD" id="cd04485">
    <property type="entry name" value="DnaE_OBF"/>
    <property type="match status" value="1"/>
</dbReference>
<dbReference type="InterPro" id="IPR029460">
    <property type="entry name" value="DNAPol_HHH"/>
</dbReference>
<dbReference type="Gene3D" id="1.10.150.870">
    <property type="match status" value="1"/>
</dbReference>
<dbReference type="GO" id="GO:0003676">
    <property type="term" value="F:nucleic acid binding"/>
    <property type="evidence" value="ECO:0007669"/>
    <property type="project" value="InterPro"/>
</dbReference>
<feature type="domain" description="Polymerase/histidinol phosphatase N-terminal" evidence="11">
    <location>
        <begin position="4"/>
        <end position="71"/>
    </location>
</feature>
<evidence type="ECO:0000256" key="1">
    <source>
        <dbReference type="ARBA" id="ARBA00004496"/>
    </source>
</evidence>
<gene>
    <name evidence="12" type="primary">dnaE</name>
    <name evidence="12" type="ORF">GLW00_17480</name>
</gene>
<dbReference type="InterPro" id="IPR011708">
    <property type="entry name" value="DNA_pol3_alpha_NTPase_dom"/>
</dbReference>
<dbReference type="InterPro" id="IPR003141">
    <property type="entry name" value="Pol/His_phosphatase_N"/>
</dbReference>
<dbReference type="Proteomes" id="UP000450457">
    <property type="component" value="Unassembled WGS sequence"/>
</dbReference>
<evidence type="ECO:0000256" key="10">
    <source>
        <dbReference type="ARBA" id="ARBA00049244"/>
    </source>
</evidence>
<dbReference type="GO" id="GO:0008408">
    <property type="term" value="F:3'-5' exonuclease activity"/>
    <property type="evidence" value="ECO:0007669"/>
    <property type="project" value="InterPro"/>
</dbReference>
<keyword evidence="8" id="KW-0239">DNA-directed DNA polymerase</keyword>
<evidence type="ECO:0000256" key="9">
    <source>
        <dbReference type="ARBA" id="ARBA00025611"/>
    </source>
</evidence>
<accession>A0A845FGH6</accession>
<dbReference type="AlphaFoldDB" id="A0A845FGH6"/>
<sequence>MTFTHLNVQSGYSLMNSTIKIKDLVRSAKESGFEAVALTDQDTMSGAVSFYEECKNEGLKPIIGMKTSVVDQTFSFPMILLAETTRGYHNLLEISTIVQTEKEHLTLEQLAGYKEGLIFIQMTSSSPWAESISNRMTDNIETSRERWLDLLGQHRFYLSIQDRDLHSERQLHTPLREWVSKNGMKVVAIGDVRYLNREDADAFQCLRAIDEGARYSPENNDHHHYLKSQEEMEGFFGEWWPESLIATEDIVDACQVDLELNRQLLPSYPSPENKSSDEYLRQLCESTLSLKYDTKNRQQAVERLNHELSIISSMGFSDYFLIVWDFISYARENGIHAGPGRGSAAGSIVSYLLGITQVDPLAYQLLFERFLNPERITMPDIDIDFPDHRRDEVISYVAEKYGSDHVAQICTFGTFAARSVLRELFKVLKVDESDASFILHQIPKTTASSLVEVVKKSEELKEYIRNSDRLKLLFRVATKLEGLPRHVSTHAAGVVLSEEPLVKYTALLKSQGPVSLTQYAMGDLEKVGLLKIDFLGLRNLSFLERMEQKVKRYRQKDFSISRIPLDDHLTFDLLKQGRTNGVFQLESQGMKNVLQRLKPSHFEDVVAVNALYRPGPMEYIPLYIERKHGQKNIEYPHPDLKPILAHTFGVLVYQEQIMEVARRVAGYSLGEADLLRRAVSKKQADVLEEERMRFIQGCKSKGYVDSIAHQLFDWIVKFSNYGFNRSHAVAYSLISYRLAYMKVHYPSYFMAELMNAHLGDHEKMTMYIREARDMKVKVKAPSVNRSQALNTDDSGEIRVGMTAVKGVGYQAAQAIIEERAKGPFRNLNDFCLRVDGKLVPRKVIESLVLAGAFDDLHQNRATVLASIDQALEQGELFKEFQDQPGFFGNELDMEMVEVEPFPPLKRLSMEKEVLGTYMSQHPLGHQRKDLDKKGVLPLREAQRLTKRQVEVAVVIDGLREIRTKRGDPMAFLTISDETAEMDAVLFPEAYRNIKVWVKEQMLVHVKGKIDERKGQKQLIINHANPLGMNDVPGEKKQRLFIKVTEDHEHYSIEKLKKLAEYFPGNTPIFIFRSEDRVTYKLDDTYCLELNDVSMGKLKEFFGESSVAVRPVKDGAEQ</sequence>
<keyword evidence="6 12" id="KW-0548">Nucleotidyltransferase</keyword>
<dbReference type="SUPFAM" id="SSF89550">
    <property type="entry name" value="PHP domain-like"/>
    <property type="match status" value="1"/>
</dbReference>
<dbReference type="Gene3D" id="3.20.20.140">
    <property type="entry name" value="Metal-dependent hydrolases"/>
    <property type="match status" value="1"/>
</dbReference>
<organism evidence="12 13">
    <name type="scientific">Halobacillus litoralis</name>
    <dbReference type="NCBI Taxonomy" id="45668"/>
    <lineage>
        <taxon>Bacteria</taxon>
        <taxon>Bacillati</taxon>
        <taxon>Bacillota</taxon>
        <taxon>Bacilli</taxon>
        <taxon>Bacillales</taxon>
        <taxon>Bacillaceae</taxon>
        <taxon>Halobacillus</taxon>
    </lineage>
</organism>
<keyword evidence="5 12" id="KW-0808">Transferase</keyword>
<reference evidence="12 13" key="1">
    <citation type="submission" date="2019-11" db="EMBL/GenBank/DDBJ databases">
        <title>Genome sequences of 17 halophilic strains isolated from different environments.</title>
        <authorList>
            <person name="Furrow R.E."/>
        </authorList>
    </citation>
    <scope>NUCLEOTIDE SEQUENCE [LARGE SCALE GENOMIC DNA]</scope>
    <source>
        <strain evidence="12 13">SL-4</strain>
    </source>
</reference>
<dbReference type="Pfam" id="PF02811">
    <property type="entry name" value="PHP"/>
    <property type="match status" value="1"/>
</dbReference>
<evidence type="ECO:0000313" key="13">
    <source>
        <dbReference type="Proteomes" id="UP000450457"/>
    </source>
</evidence>
<dbReference type="NCBIfam" id="NF004226">
    <property type="entry name" value="PRK05673.1"/>
    <property type="match status" value="1"/>
</dbReference>
<dbReference type="EC" id="2.7.7.7" evidence="3"/>
<dbReference type="InterPro" id="IPR016195">
    <property type="entry name" value="Pol/histidinol_Pase-like"/>
</dbReference>
<dbReference type="InterPro" id="IPR040982">
    <property type="entry name" value="DNA_pol3_finger"/>
</dbReference>
<dbReference type="SUPFAM" id="SSF160975">
    <property type="entry name" value="AF1531-like"/>
    <property type="match status" value="1"/>
</dbReference>
<dbReference type="Pfam" id="PF01336">
    <property type="entry name" value="tRNA_anti-codon"/>
    <property type="match status" value="1"/>
</dbReference>
<comment type="caution">
    <text evidence="12">The sequence shown here is derived from an EMBL/GenBank/DDBJ whole genome shotgun (WGS) entry which is preliminary data.</text>
</comment>
<proteinExistence type="inferred from homology"/>
<dbReference type="InterPro" id="IPR004013">
    <property type="entry name" value="PHP_dom"/>
</dbReference>
<dbReference type="InterPro" id="IPR041931">
    <property type="entry name" value="DNA_pol3_alpha_thumb_dom"/>
</dbReference>
<evidence type="ECO:0000259" key="11">
    <source>
        <dbReference type="SMART" id="SM00481"/>
    </source>
</evidence>
<evidence type="ECO:0000256" key="2">
    <source>
        <dbReference type="ARBA" id="ARBA00009496"/>
    </source>
</evidence>
<dbReference type="SMART" id="SM00481">
    <property type="entry name" value="POLIIIAc"/>
    <property type="match status" value="1"/>
</dbReference>
<evidence type="ECO:0000256" key="4">
    <source>
        <dbReference type="ARBA" id="ARBA00019114"/>
    </source>
</evidence>
<dbReference type="GO" id="GO:0005737">
    <property type="term" value="C:cytoplasm"/>
    <property type="evidence" value="ECO:0007669"/>
    <property type="project" value="UniProtKB-SubCell"/>
</dbReference>
<dbReference type="PANTHER" id="PTHR32294:SF0">
    <property type="entry name" value="DNA POLYMERASE III SUBUNIT ALPHA"/>
    <property type="match status" value="1"/>
</dbReference>
<evidence type="ECO:0000256" key="7">
    <source>
        <dbReference type="ARBA" id="ARBA00022705"/>
    </source>
</evidence>
<name>A0A845FGH6_9BACI</name>
<dbReference type="GeneID" id="78008809"/>
<comment type="catalytic activity">
    <reaction evidence="10">
        <text>DNA(n) + a 2'-deoxyribonucleoside 5'-triphosphate = DNA(n+1) + diphosphate</text>
        <dbReference type="Rhea" id="RHEA:22508"/>
        <dbReference type="Rhea" id="RHEA-COMP:17339"/>
        <dbReference type="Rhea" id="RHEA-COMP:17340"/>
        <dbReference type="ChEBI" id="CHEBI:33019"/>
        <dbReference type="ChEBI" id="CHEBI:61560"/>
        <dbReference type="ChEBI" id="CHEBI:173112"/>
        <dbReference type="EC" id="2.7.7.7"/>
    </reaction>
</comment>
<evidence type="ECO:0000256" key="8">
    <source>
        <dbReference type="ARBA" id="ARBA00022932"/>
    </source>
</evidence>
<dbReference type="Pfam" id="PF07733">
    <property type="entry name" value="DNA_pol3_alpha"/>
    <property type="match status" value="1"/>
</dbReference>
<dbReference type="EMBL" id="WMFA01000011">
    <property type="protein sequence ID" value="MYL72625.1"/>
    <property type="molecule type" value="Genomic_DNA"/>
</dbReference>
<dbReference type="GO" id="GO:0006260">
    <property type="term" value="P:DNA replication"/>
    <property type="evidence" value="ECO:0007669"/>
    <property type="project" value="UniProtKB-KW"/>
</dbReference>
<dbReference type="GO" id="GO:0003887">
    <property type="term" value="F:DNA-directed DNA polymerase activity"/>
    <property type="evidence" value="ECO:0007669"/>
    <property type="project" value="UniProtKB-KW"/>
</dbReference>
<protein>
    <recommendedName>
        <fullName evidence="4">DNA polymerase III subunit alpha</fullName>
        <ecNumber evidence="3">2.7.7.7</ecNumber>
    </recommendedName>
</protein>
<dbReference type="InterPro" id="IPR004365">
    <property type="entry name" value="NA-bd_OB_tRNA"/>
</dbReference>
<comment type="subcellular location">
    <subcellularLocation>
        <location evidence="1">Cytoplasm</location>
    </subcellularLocation>
</comment>